<accession>A0A3D8QIT5</accession>
<dbReference type="Pfam" id="PF03211">
    <property type="entry name" value="Pectate_lyase"/>
    <property type="match status" value="1"/>
</dbReference>
<dbReference type="Gene3D" id="2.160.20.10">
    <property type="entry name" value="Single-stranded right-handed beta-helix, Pectin lyase-like"/>
    <property type="match status" value="1"/>
</dbReference>
<dbReference type="PANTHER" id="PTHR33407">
    <property type="entry name" value="PECTATE LYASE F-RELATED"/>
    <property type="match status" value="1"/>
</dbReference>
<keyword evidence="7 10" id="KW-0106">Calcium</keyword>
<dbReference type="GO" id="GO:0005576">
    <property type="term" value="C:extracellular region"/>
    <property type="evidence" value="ECO:0007669"/>
    <property type="project" value="UniProtKB-SubCell"/>
</dbReference>
<dbReference type="InterPro" id="IPR012334">
    <property type="entry name" value="Pectin_lyas_fold"/>
</dbReference>
<dbReference type="InterPro" id="IPR011050">
    <property type="entry name" value="Pectin_lyase_fold/virulence"/>
</dbReference>
<evidence type="ECO:0000256" key="6">
    <source>
        <dbReference type="ARBA" id="ARBA00022729"/>
    </source>
</evidence>
<keyword evidence="13" id="KW-1185">Reference proteome</keyword>
<evidence type="ECO:0000313" key="13">
    <source>
        <dbReference type="Proteomes" id="UP000256328"/>
    </source>
</evidence>
<proteinExistence type="inferred from homology"/>
<evidence type="ECO:0000256" key="1">
    <source>
        <dbReference type="ARBA" id="ARBA00000695"/>
    </source>
</evidence>
<comment type="subcellular location">
    <subcellularLocation>
        <location evidence="3 10">Secreted</location>
    </subcellularLocation>
</comment>
<comment type="caution">
    <text evidence="12">The sequence shown here is derived from an EMBL/GenBank/DDBJ whole genome shotgun (WGS) entry which is preliminary data.</text>
</comment>
<sequence>MKFSNVQLAVLAVALGVSARPAEHGPNVVARVNGARSPFFDLVERKPAGADQPRRSFGSANSPFDNLKVRKTSKSKTTSASDSEETDAASSDDSSESSATDSSSKATSTGSSKSGSTGSTVKSSAVASKTASSGSSKSSGSTKSSTTTAVSSSGNSTGSTSGSLPASSGSSALSAVQTIAAGESFDGGMFMYDRGTACEGQTEGGDSAAVFQIEAGGSLSNVIIGPNQMEGVHCQGACTLTNVWWSAVCEDAFTIKNQDAGDTTYIKGGGAFGADDKVLQHNGGGTLSVSDFTVETFGKLYRSCGNCDTMYERHVIMDGITATDGTELAGINYNYGDSATFTNIVASGVDDICVTYTGTDDNSQEPSEYGSGADGTYCIYSTSDISSS</sequence>
<comment type="catalytic activity">
    <reaction evidence="1 10">
        <text>Eliminative cleavage of (1-&gt;4)-alpha-D-galacturonan to give oligosaccharides with 4-deoxy-alpha-D-galact-4-enuronosyl groups at their non-reducing ends.</text>
        <dbReference type="EC" id="4.2.2.2"/>
    </reaction>
</comment>
<evidence type="ECO:0000256" key="10">
    <source>
        <dbReference type="RuleBase" id="RU367009"/>
    </source>
</evidence>
<evidence type="ECO:0000256" key="11">
    <source>
        <dbReference type="SAM" id="MobiDB-lite"/>
    </source>
</evidence>
<feature type="chain" id="PRO_5025092963" description="Pectate lyase" evidence="10">
    <location>
        <begin position="20"/>
        <end position="388"/>
    </location>
</feature>
<feature type="signal peptide" evidence="10">
    <location>
        <begin position="1"/>
        <end position="19"/>
    </location>
</feature>
<dbReference type="Proteomes" id="UP000256328">
    <property type="component" value="Unassembled WGS sequence"/>
</dbReference>
<evidence type="ECO:0000256" key="8">
    <source>
        <dbReference type="ARBA" id="ARBA00023239"/>
    </source>
</evidence>
<dbReference type="GO" id="GO:0045490">
    <property type="term" value="P:pectin catabolic process"/>
    <property type="evidence" value="ECO:0007669"/>
    <property type="project" value="TreeGrafter"/>
</dbReference>
<dbReference type="GO" id="GO:0030570">
    <property type="term" value="F:pectate lyase activity"/>
    <property type="evidence" value="ECO:0007669"/>
    <property type="project" value="UniProtKB-UniRule"/>
</dbReference>
<evidence type="ECO:0000256" key="3">
    <source>
        <dbReference type="ARBA" id="ARBA00004613"/>
    </source>
</evidence>
<name>A0A3D8QIT5_9HELO</name>
<comment type="cofactor">
    <cofactor evidence="2 10">
        <name>Ca(2+)</name>
        <dbReference type="ChEBI" id="CHEBI:29108"/>
    </cofactor>
</comment>
<feature type="region of interest" description="Disordered" evidence="11">
    <location>
        <begin position="46"/>
        <end position="169"/>
    </location>
</feature>
<reference evidence="12 13" key="1">
    <citation type="journal article" date="2018" name="IMA Fungus">
        <title>IMA Genome-F 9: Draft genome sequence of Annulohypoxylon stygium, Aspergillus mulundensis, Berkeleyomyces basicola (syn. Thielaviopsis basicola), Ceratocystis smalleyi, two Cercospora beticola strains, Coleophoma cylindrospora, Fusarium fracticaudum, Phialophora cf. hyalina, and Morchella septimelata.</title>
        <authorList>
            <person name="Wingfield B.D."/>
            <person name="Bills G.F."/>
            <person name="Dong Y."/>
            <person name="Huang W."/>
            <person name="Nel W.J."/>
            <person name="Swalarsk-Parry B.S."/>
            <person name="Vaghefi N."/>
            <person name="Wilken P.M."/>
            <person name="An Z."/>
            <person name="de Beer Z.W."/>
            <person name="De Vos L."/>
            <person name="Chen L."/>
            <person name="Duong T.A."/>
            <person name="Gao Y."/>
            <person name="Hammerbacher A."/>
            <person name="Kikkert J.R."/>
            <person name="Li Y."/>
            <person name="Li H."/>
            <person name="Li K."/>
            <person name="Li Q."/>
            <person name="Liu X."/>
            <person name="Ma X."/>
            <person name="Naidoo K."/>
            <person name="Pethybridge S.J."/>
            <person name="Sun J."/>
            <person name="Steenkamp E.T."/>
            <person name="van der Nest M.A."/>
            <person name="van Wyk S."/>
            <person name="Wingfield M.J."/>
            <person name="Xiong C."/>
            <person name="Yue Q."/>
            <person name="Zhang X."/>
        </authorList>
    </citation>
    <scope>NUCLEOTIDE SEQUENCE [LARGE SCALE GENOMIC DNA]</scope>
    <source>
        <strain evidence="12 13">BP5796</strain>
    </source>
</reference>
<feature type="compositionally biased region" description="Low complexity" evidence="11">
    <location>
        <begin position="88"/>
        <end position="169"/>
    </location>
</feature>
<evidence type="ECO:0000256" key="9">
    <source>
        <dbReference type="ARBA" id="ARBA00025679"/>
    </source>
</evidence>
<dbReference type="EC" id="4.2.2.2" evidence="10"/>
<dbReference type="InterPro" id="IPR004898">
    <property type="entry name" value="Pectate_lyase_PlyH/PlyE-like"/>
</dbReference>
<protein>
    <recommendedName>
        <fullName evidence="10">Pectate lyase</fullName>
        <ecNumber evidence="10">4.2.2.2</ecNumber>
    </recommendedName>
</protein>
<organism evidence="12 13">
    <name type="scientific">Coleophoma crateriformis</name>
    <dbReference type="NCBI Taxonomy" id="565419"/>
    <lineage>
        <taxon>Eukaryota</taxon>
        <taxon>Fungi</taxon>
        <taxon>Dikarya</taxon>
        <taxon>Ascomycota</taxon>
        <taxon>Pezizomycotina</taxon>
        <taxon>Leotiomycetes</taxon>
        <taxon>Helotiales</taxon>
        <taxon>Dermateaceae</taxon>
        <taxon>Coleophoma</taxon>
    </lineage>
</organism>
<evidence type="ECO:0000256" key="2">
    <source>
        <dbReference type="ARBA" id="ARBA00001913"/>
    </source>
</evidence>
<comment type="function">
    <text evidence="9 10">Pectinolytic enzyme consist of four classes of enzymes: pectin lyase, polygalacturonase, pectin methylesterase and rhamnogalacturonase. Among pectinolytic enzymes, pectin lyase is the most important in depolymerization of pectin, since it cleaves internal glycosidic bonds of highly methylated pectins. Favors pectate, the anion, over pectin, the methyl ester.</text>
</comment>
<dbReference type="OrthoDB" id="441042at2759"/>
<dbReference type="AlphaFoldDB" id="A0A3D8QIT5"/>
<comment type="similarity">
    <text evidence="4 10">Belongs to the polysaccharide lyase 3 family.</text>
</comment>
<evidence type="ECO:0000256" key="4">
    <source>
        <dbReference type="ARBA" id="ARBA00006463"/>
    </source>
</evidence>
<evidence type="ECO:0000256" key="7">
    <source>
        <dbReference type="ARBA" id="ARBA00022837"/>
    </source>
</evidence>
<gene>
    <name evidence="12" type="ORF">BP5796_11472</name>
</gene>
<evidence type="ECO:0000313" key="12">
    <source>
        <dbReference type="EMBL" id="RDW61580.1"/>
    </source>
</evidence>
<dbReference type="SUPFAM" id="SSF51126">
    <property type="entry name" value="Pectin lyase-like"/>
    <property type="match status" value="1"/>
</dbReference>
<keyword evidence="5 10" id="KW-0964">Secreted</keyword>
<keyword evidence="6 10" id="KW-0732">Signal</keyword>
<dbReference type="PANTHER" id="PTHR33407:SF9">
    <property type="entry name" value="PECTATE LYASE F-RELATED"/>
    <property type="match status" value="1"/>
</dbReference>
<dbReference type="EMBL" id="PDLN01000018">
    <property type="protein sequence ID" value="RDW61580.1"/>
    <property type="molecule type" value="Genomic_DNA"/>
</dbReference>
<evidence type="ECO:0000256" key="5">
    <source>
        <dbReference type="ARBA" id="ARBA00022525"/>
    </source>
</evidence>
<keyword evidence="8 10" id="KW-0456">Lyase</keyword>